<proteinExistence type="predicted"/>
<feature type="compositionally biased region" description="Polar residues" evidence="1">
    <location>
        <begin position="94"/>
        <end position="108"/>
    </location>
</feature>
<accession>A0A0C3CSL8</accession>
<dbReference type="AlphaFoldDB" id="A0A0C3CSL8"/>
<feature type="compositionally biased region" description="Polar residues" evidence="1">
    <location>
        <begin position="62"/>
        <end position="72"/>
    </location>
</feature>
<organism evidence="2 3">
    <name type="scientific">Oidiodendron maius (strain Zn)</name>
    <dbReference type="NCBI Taxonomy" id="913774"/>
    <lineage>
        <taxon>Eukaryota</taxon>
        <taxon>Fungi</taxon>
        <taxon>Dikarya</taxon>
        <taxon>Ascomycota</taxon>
        <taxon>Pezizomycotina</taxon>
        <taxon>Leotiomycetes</taxon>
        <taxon>Leotiomycetes incertae sedis</taxon>
        <taxon>Myxotrichaceae</taxon>
        <taxon>Oidiodendron</taxon>
    </lineage>
</organism>
<feature type="region of interest" description="Disordered" evidence="1">
    <location>
        <begin position="61"/>
        <end position="129"/>
    </location>
</feature>
<evidence type="ECO:0000313" key="3">
    <source>
        <dbReference type="Proteomes" id="UP000054321"/>
    </source>
</evidence>
<dbReference type="OrthoDB" id="3554402at2759"/>
<keyword evidence="3" id="KW-1185">Reference proteome</keyword>
<gene>
    <name evidence="2" type="ORF">OIDMADRAFT_36447</name>
</gene>
<dbReference type="EMBL" id="KN832913">
    <property type="protein sequence ID" value="KIM92642.1"/>
    <property type="molecule type" value="Genomic_DNA"/>
</dbReference>
<dbReference type="InParanoid" id="A0A0C3CSL8"/>
<reference evidence="2 3" key="1">
    <citation type="submission" date="2014-04" db="EMBL/GenBank/DDBJ databases">
        <authorList>
            <consortium name="DOE Joint Genome Institute"/>
            <person name="Kuo A."/>
            <person name="Martino E."/>
            <person name="Perotto S."/>
            <person name="Kohler A."/>
            <person name="Nagy L.G."/>
            <person name="Floudas D."/>
            <person name="Copeland A."/>
            <person name="Barry K.W."/>
            <person name="Cichocki N."/>
            <person name="Veneault-Fourrey C."/>
            <person name="LaButti K."/>
            <person name="Lindquist E.A."/>
            <person name="Lipzen A."/>
            <person name="Lundell T."/>
            <person name="Morin E."/>
            <person name="Murat C."/>
            <person name="Sun H."/>
            <person name="Tunlid A."/>
            <person name="Henrissat B."/>
            <person name="Grigoriev I.V."/>
            <person name="Hibbett D.S."/>
            <person name="Martin F."/>
            <person name="Nordberg H.P."/>
            <person name="Cantor M.N."/>
            <person name="Hua S.X."/>
        </authorList>
    </citation>
    <scope>NUCLEOTIDE SEQUENCE [LARGE SCALE GENOMIC DNA]</scope>
    <source>
        <strain evidence="2 3">Zn</strain>
    </source>
</reference>
<dbReference type="HOGENOM" id="CLU_1713838_0_0_1"/>
<dbReference type="Proteomes" id="UP000054321">
    <property type="component" value="Unassembled WGS sequence"/>
</dbReference>
<protein>
    <submittedName>
        <fullName evidence="2">Uncharacterized protein</fullName>
    </submittedName>
</protein>
<sequence length="153" mass="16837">MDVTDSSAEFWLDIAQIDAQQIETINSGKVAEDPVCLFGQFVSAVSSDSLKDIQPRSEEILNLSTDNSQPKVQGSKEQESGTHSKRLLRRKQLDSTYQLPKSSRTQPSIPGDRAEYSHRASSNNSLGSKDLAKYKGDILEIVAKEVPREGVQG</sequence>
<evidence type="ECO:0000313" key="2">
    <source>
        <dbReference type="EMBL" id="KIM92642.1"/>
    </source>
</evidence>
<name>A0A0C3CSL8_OIDMZ</name>
<evidence type="ECO:0000256" key="1">
    <source>
        <dbReference type="SAM" id="MobiDB-lite"/>
    </source>
</evidence>
<reference evidence="3" key="2">
    <citation type="submission" date="2015-01" db="EMBL/GenBank/DDBJ databases">
        <title>Evolutionary Origins and Diversification of the Mycorrhizal Mutualists.</title>
        <authorList>
            <consortium name="DOE Joint Genome Institute"/>
            <consortium name="Mycorrhizal Genomics Consortium"/>
            <person name="Kohler A."/>
            <person name="Kuo A."/>
            <person name="Nagy L.G."/>
            <person name="Floudas D."/>
            <person name="Copeland A."/>
            <person name="Barry K.W."/>
            <person name="Cichocki N."/>
            <person name="Veneault-Fourrey C."/>
            <person name="LaButti K."/>
            <person name="Lindquist E.A."/>
            <person name="Lipzen A."/>
            <person name="Lundell T."/>
            <person name="Morin E."/>
            <person name="Murat C."/>
            <person name="Riley R."/>
            <person name="Ohm R."/>
            <person name="Sun H."/>
            <person name="Tunlid A."/>
            <person name="Henrissat B."/>
            <person name="Grigoriev I.V."/>
            <person name="Hibbett D.S."/>
            <person name="Martin F."/>
        </authorList>
    </citation>
    <scope>NUCLEOTIDE SEQUENCE [LARGE SCALE GENOMIC DNA]</scope>
    <source>
        <strain evidence="3">Zn</strain>
    </source>
</reference>